<reference evidence="3" key="1">
    <citation type="submission" date="2016-10" db="EMBL/GenBank/DDBJ databases">
        <authorList>
            <person name="Varghese N."/>
            <person name="Submissions S."/>
        </authorList>
    </citation>
    <scope>NUCLEOTIDE SEQUENCE [LARGE SCALE GENOMIC DNA]</scope>
    <source>
        <strain evidence="3">DSM 23313</strain>
    </source>
</reference>
<sequence>MKKTVLMLAFAFSIAFVGCNDKKEAKEEVTTEQEATTDVTKETTTEVESINQAWELAAITTADTEGKTLDELFPNKKPALTFEGTDSVHGTDGCNNITGTYEAKENNGIAIGDKFAVTRMFCEGVSDAAFHKALQSATSYEIKDGELNFIAGDKVVLKFKKAEAAM</sequence>
<dbReference type="Gene3D" id="2.40.128.270">
    <property type="match status" value="1"/>
</dbReference>
<dbReference type="PROSITE" id="PS51257">
    <property type="entry name" value="PROKAR_LIPOPROTEIN"/>
    <property type="match status" value="1"/>
</dbReference>
<accession>A0A1G8GU66</accession>
<organism evidence="2 3">
    <name type="scientific">Myroides phaeus</name>
    <dbReference type="NCBI Taxonomy" id="702745"/>
    <lineage>
        <taxon>Bacteria</taxon>
        <taxon>Pseudomonadati</taxon>
        <taxon>Bacteroidota</taxon>
        <taxon>Flavobacteriia</taxon>
        <taxon>Flavobacteriales</taxon>
        <taxon>Flavobacteriaceae</taxon>
        <taxon>Myroides</taxon>
    </lineage>
</organism>
<evidence type="ECO:0000313" key="3">
    <source>
        <dbReference type="Proteomes" id="UP000243588"/>
    </source>
</evidence>
<feature type="domain" description="DUF306" evidence="1">
    <location>
        <begin position="50"/>
        <end position="159"/>
    </location>
</feature>
<dbReference type="InterPro" id="IPR038670">
    <property type="entry name" value="HslJ-like_sf"/>
</dbReference>
<dbReference type="PANTHER" id="PTHR35535">
    <property type="entry name" value="HEAT SHOCK PROTEIN HSLJ"/>
    <property type="match status" value="1"/>
</dbReference>
<dbReference type="InterPro" id="IPR005184">
    <property type="entry name" value="DUF306_Meta_HslJ"/>
</dbReference>
<dbReference type="STRING" id="702745.SAMN05421818_13225"/>
<dbReference type="AlphaFoldDB" id="A0A1G8GU66"/>
<dbReference type="PANTHER" id="PTHR35535:SF1">
    <property type="entry name" value="HEAT SHOCK PROTEIN HSLJ"/>
    <property type="match status" value="1"/>
</dbReference>
<dbReference type="EMBL" id="FNDQ01000032">
    <property type="protein sequence ID" value="SDH97863.1"/>
    <property type="molecule type" value="Genomic_DNA"/>
</dbReference>
<keyword evidence="2" id="KW-0346">Stress response</keyword>
<dbReference type="RefSeq" id="WP_090410397.1">
    <property type="nucleotide sequence ID" value="NZ_FNDQ01000032.1"/>
</dbReference>
<dbReference type="InterPro" id="IPR053147">
    <property type="entry name" value="Hsp_HslJ-like"/>
</dbReference>
<keyword evidence="3" id="KW-1185">Reference proteome</keyword>
<evidence type="ECO:0000259" key="1">
    <source>
        <dbReference type="Pfam" id="PF03724"/>
    </source>
</evidence>
<proteinExistence type="predicted"/>
<name>A0A1G8GU66_9FLAO</name>
<gene>
    <name evidence="2" type="ORF">SAMN05421818_13225</name>
</gene>
<dbReference type="Pfam" id="PF03724">
    <property type="entry name" value="META"/>
    <property type="match status" value="1"/>
</dbReference>
<evidence type="ECO:0000313" key="2">
    <source>
        <dbReference type="EMBL" id="SDH97863.1"/>
    </source>
</evidence>
<dbReference type="Proteomes" id="UP000243588">
    <property type="component" value="Unassembled WGS sequence"/>
</dbReference>
<protein>
    <submittedName>
        <fullName evidence="2">Heat shock protein HslJ</fullName>
    </submittedName>
</protein>